<dbReference type="SUPFAM" id="SSF52833">
    <property type="entry name" value="Thioredoxin-like"/>
    <property type="match status" value="1"/>
</dbReference>
<dbReference type="NCBIfam" id="TIGR02181">
    <property type="entry name" value="GRX_bact"/>
    <property type="match status" value="1"/>
</dbReference>
<dbReference type="RefSeq" id="WP_189345311.1">
    <property type="nucleotide sequence ID" value="NZ_BMYT01000002.1"/>
</dbReference>
<dbReference type="PROSITE" id="PS51354">
    <property type="entry name" value="GLUTAREDOXIN_2"/>
    <property type="match status" value="1"/>
</dbReference>
<keyword evidence="5 6" id="KW-0676">Redox-active center</keyword>
<dbReference type="Pfam" id="PF00462">
    <property type="entry name" value="Glutaredoxin"/>
    <property type="match status" value="1"/>
</dbReference>
<dbReference type="Proteomes" id="UP000620127">
    <property type="component" value="Unassembled WGS sequence"/>
</dbReference>
<name>A0ABQ2XC33_9BURK</name>
<dbReference type="InterPro" id="IPR011767">
    <property type="entry name" value="GLR_AS"/>
</dbReference>
<organism evidence="8 9">
    <name type="scientific">Undibacterium macrobrachii</name>
    <dbReference type="NCBI Taxonomy" id="1119058"/>
    <lineage>
        <taxon>Bacteria</taxon>
        <taxon>Pseudomonadati</taxon>
        <taxon>Pseudomonadota</taxon>
        <taxon>Betaproteobacteria</taxon>
        <taxon>Burkholderiales</taxon>
        <taxon>Oxalobacteraceae</taxon>
        <taxon>Undibacterium</taxon>
    </lineage>
</organism>
<dbReference type="CDD" id="cd03418">
    <property type="entry name" value="GRX_GRXb_1_3_like"/>
    <property type="match status" value="1"/>
</dbReference>
<proteinExistence type="inferred from homology"/>
<comment type="function">
    <text evidence="6">Has a glutathione-disulfide oxidoreductase activity in the presence of NADPH and glutathione reductase. Reduces low molecular weight disulfides and proteins.</text>
</comment>
<comment type="caution">
    <text evidence="8">The sequence shown here is derived from an EMBL/GenBank/DDBJ whole genome shotgun (WGS) entry which is preliminary data.</text>
</comment>
<dbReference type="Gene3D" id="3.40.30.10">
    <property type="entry name" value="Glutaredoxin"/>
    <property type="match status" value="1"/>
</dbReference>
<sequence>MPEITMYSTGTCPYCVQAQVLLVRKGVEVNKVMIDQLPQEFEQMLARTGRRTVPQIFIDDLHVGGFSDLYQLEQTGQLDQLLHGVAGKSS</sequence>
<accession>A0ABQ2XC33</accession>
<evidence type="ECO:0000256" key="6">
    <source>
        <dbReference type="RuleBase" id="RU364065"/>
    </source>
</evidence>
<keyword evidence="2 6" id="KW-0813">Transport</keyword>
<evidence type="ECO:0000256" key="3">
    <source>
        <dbReference type="ARBA" id="ARBA00022982"/>
    </source>
</evidence>
<evidence type="ECO:0000313" key="9">
    <source>
        <dbReference type="Proteomes" id="UP000620127"/>
    </source>
</evidence>
<dbReference type="PANTHER" id="PTHR45694">
    <property type="entry name" value="GLUTAREDOXIN 2"/>
    <property type="match status" value="1"/>
</dbReference>
<dbReference type="EMBL" id="BMYT01000002">
    <property type="protein sequence ID" value="GGX08796.1"/>
    <property type="molecule type" value="Genomic_DNA"/>
</dbReference>
<reference evidence="9" key="1">
    <citation type="journal article" date="2019" name="Int. J. Syst. Evol. Microbiol.">
        <title>The Global Catalogue of Microorganisms (GCM) 10K type strain sequencing project: providing services to taxonomists for standard genome sequencing and annotation.</title>
        <authorList>
            <consortium name="The Broad Institute Genomics Platform"/>
            <consortium name="The Broad Institute Genome Sequencing Center for Infectious Disease"/>
            <person name="Wu L."/>
            <person name="Ma J."/>
        </authorList>
    </citation>
    <scope>NUCLEOTIDE SEQUENCE [LARGE SCALE GENOMIC DNA]</scope>
    <source>
        <strain evidence="9">KCTC 23916</strain>
    </source>
</reference>
<keyword evidence="6" id="KW-0963">Cytoplasm</keyword>
<keyword evidence="9" id="KW-1185">Reference proteome</keyword>
<dbReference type="InterPro" id="IPR002109">
    <property type="entry name" value="Glutaredoxin"/>
</dbReference>
<comment type="similarity">
    <text evidence="1 6">Belongs to the glutaredoxin family.</text>
</comment>
<dbReference type="InterPro" id="IPR036249">
    <property type="entry name" value="Thioredoxin-like_sf"/>
</dbReference>
<dbReference type="PRINTS" id="PR00160">
    <property type="entry name" value="GLUTAREDOXIN"/>
</dbReference>
<dbReference type="InterPro" id="IPR011900">
    <property type="entry name" value="GRX_bact"/>
</dbReference>
<keyword evidence="3 6" id="KW-0249">Electron transport</keyword>
<dbReference type="PANTHER" id="PTHR45694:SF18">
    <property type="entry name" value="GLUTAREDOXIN-1-RELATED"/>
    <property type="match status" value="1"/>
</dbReference>
<keyword evidence="4" id="KW-1015">Disulfide bond</keyword>
<gene>
    <name evidence="8" type="primary">grx3</name>
    <name evidence="8" type="ORF">GCM10011282_13710</name>
</gene>
<evidence type="ECO:0000259" key="7">
    <source>
        <dbReference type="Pfam" id="PF00462"/>
    </source>
</evidence>
<evidence type="ECO:0000256" key="2">
    <source>
        <dbReference type="ARBA" id="ARBA00022448"/>
    </source>
</evidence>
<dbReference type="PROSITE" id="PS00195">
    <property type="entry name" value="GLUTAREDOXIN_1"/>
    <property type="match status" value="1"/>
</dbReference>
<evidence type="ECO:0000313" key="8">
    <source>
        <dbReference type="EMBL" id="GGX08796.1"/>
    </source>
</evidence>
<evidence type="ECO:0000256" key="1">
    <source>
        <dbReference type="ARBA" id="ARBA00007787"/>
    </source>
</evidence>
<evidence type="ECO:0000256" key="4">
    <source>
        <dbReference type="ARBA" id="ARBA00023157"/>
    </source>
</evidence>
<evidence type="ECO:0000256" key="5">
    <source>
        <dbReference type="ARBA" id="ARBA00023284"/>
    </source>
</evidence>
<protein>
    <recommendedName>
        <fullName evidence="6">Glutaredoxin</fullName>
    </recommendedName>
</protein>
<feature type="domain" description="Glutaredoxin" evidence="7">
    <location>
        <begin position="4"/>
        <end position="63"/>
    </location>
</feature>
<dbReference type="InterPro" id="IPR014025">
    <property type="entry name" value="Glutaredoxin_subgr"/>
</dbReference>